<evidence type="ECO:0000259" key="1">
    <source>
        <dbReference type="PROSITE" id="PS50937"/>
    </source>
</evidence>
<sequence length="98" mass="11577">MDEIDYELLGQMAVTIGDAARITDIPIRKLRYWEDKGYIDSVEEKTNTTRRFDYYMIKKIVLMKELLEDGFTVEAASNKAEARLSTLREVFNERSRKY</sequence>
<gene>
    <name evidence="2" type="ORF">CHH64_05315</name>
</gene>
<dbReference type="EMBL" id="NPBV01000003">
    <property type="protein sequence ID" value="PAD22064.1"/>
    <property type="molecule type" value="Genomic_DNA"/>
</dbReference>
<dbReference type="InterPro" id="IPR009061">
    <property type="entry name" value="DNA-bd_dom_put_sf"/>
</dbReference>
<protein>
    <submittedName>
        <fullName evidence="2">MerR family transcriptional regulator</fullName>
    </submittedName>
</protein>
<organism evidence="2 3">
    <name type="scientific">Terribacillus saccharophilus</name>
    <dbReference type="NCBI Taxonomy" id="361277"/>
    <lineage>
        <taxon>Bacteria</taxon>
        <taxon>Bacillati</taxon>
        <taxon>Bacillota</taxon>
        <taxon>Bacilli</taxon>
        <taxon>Bacillales</taxon>
        <taxon>Bacillaceae</taxon>
        <taxon>Terribacillus</taxon>
    </lineage>
</organism>
<proteinExistence type="predicted"/>
<dbReference type="GO" id="GO:0003677">
    <property type="term" value="F:DNA binding"/>
    <property type="evidence" value="ECO:0007669"/>
    <property type="project" value="InterPro"/>
</dbReference>
<dbReference type="SMART" id="SM00422">
    <property type="entry name" value="HTH_MERR"/>
    <property type="match status" value="1"/>
</dbReference>
<dbReference type="AlphaFoldDB" id="A0A268AD72"/>
<comment type="caution">
    <text evidence="2">The sequence shown here is derived from an EMBL/GenBank/DDBJ whole genome shotgun (WGS) entry which is preliminary data.</text>
</comment>
<accession>A0A268AD72</accession>
<dbReference type="RefSeq" id="WP_095260638.1">
    <property type="nucleotide sequence ID" value="NZ_NPBV01000003.1"/>
</dbReference>
<reference evidence="2 3" key="1">
    <citation type="submission" date="2017-07" db="EMBL/GenBank/DDBJ databases">
        <title>Isolation and whole genome analysis of endospore-forming bacteria from heroin.</title>
        <authorList>
            <person name="Kalinowski J."/>
            <person name="Ahrens B."/>
            <person name="Al-Dilaimi A."/>
            <person name="Winkler A."/>
            <person name="Wibberg D."/>
            <person name="Schleenbecker U."/>
            <person name="Ruckert C."/>
            <person name="Wolfel R."/>
            <person name="Grass G."/>
        </authorList>
    </citation>
    <scope>NUCLEOTIDE SEQUENCE [LARGE SCALE GENOMIC DNA]</scope>
    <source>
        <strain evidence="2 3">7528</strain>
    </source>
</reference>
<dbReference type="Gene3D" id="1.10.1660.10">
    <property type="match status" value="1"/>
</dbReference>
<evidence type="ECO:0000313" key="3">
    <source>
        <dbReference type="Proteomes" id="UP000216013"/>
    </source>
</evidence>
<dbReference type="Proteomes" id="UP000216013">
    <property type="component" value="Unassembled WGS sequence"/>
</dbReference>
<feature type="domain" description="HTH merR-type" evidence="1">
    <location>
        <begin position="13"/>
        <end position="82"/>
    </location>
</feature>
<dbReference type="SUPFAM" id="SSF46955">
    <property type="entry name" value="Putative DNA-binding domain"/>
    <property type="match status" value="1"/>
</dbReference>
<dbReference type="PROSITE" id="PS50937">
    <property type="entry name" value="HTH_MERR_2"/>
    <property type="match status" value="1"/>
</dbReference>
<dbReference type="Pfam" id="PF13411">
    <property type="entry name" value="MerR_1"/>
    <property type="match status" value="1"/>
</dbReference>
<name>A0A268AD72_9BACI</name>
<dbReference type="InterPro" id="IPR000551">
    <property type="entry name" value="MerR-type_HTH_dom"/>
</dbReference>
<dbReference type="GO" id="GO:0006355">
    <property type="term" value="P:regulation of DNA-templated transcription"/>
    <property type="evidence" value="ECO:0007669"/>
    <property type="project" value="InterPro"/>
</dbReference>
<evidence type="ECO:0000313" key="2">
    <source>
        <dbReference type="EMBL" id="PAD22064.1"/>
    </source>
</evidence>